<organism evidence="2 3">
    <name type="scientific">Dekkera bruxellensis</name>
    <name type="common">Brettanomyces custersii</name>
    <dbReference type="NCBI Taxonomy" id="5007"/>
    <lineage>
        <taxon>Eukaryota</taxon>
        <taxon>Fungi</taxon>
        <taxon>Dikarya</taxon>
        <taxon>Ascomycota</taxon>
        <taxon>Saccharomycotina</taxon>
        <taxon>Pichiomycetes</taxon>
        <taxon>Pichiales</taxon>
        <taxon>Pichiaceae</taxon>
        <taxon>Brettanomyces</taxon>
    </lineage>
</organism>
<dbReference type="InterPro" id="IPR008257">
    <property type="entry name" value="Pept_M19"/>
</dbReference>
<keyword evidence="1" id="KW-0378">Hydrolase</keyword>
<dbReference type="RefSeq" id="XP_041137788.1">
    <property type="nucleotide sequence ID" value="XM_041279574.1"/>
</dbReference>
<keyword evidence="1" id="KW-0645">Protease</keyword>
<keyword evidence="1" id="KW-0862">Zinc</keyword>
<dbReference type="PANTHER" id="PTHR10443:SF12">
    <property type="entry name" value="DIPEPTIDASE"/>
    <property type="match status" value="1"/>
</dbReference>
<dbReference type="InterPro" id="IPR032466">
    <property type="entry name" value="Metal_Hydrolase"/>
</dbReference>
<sequence>MVTEAQARKIYRESIHIDGLNICNFGPEIFRAWNRGGITAVSCTCGLWENFKDSIKNVIQWKKWFEEYEDLIIPVHTVEDIYKAKREKKTGVILSWQNTSGIEDQIDYLMVFEQLGIKIMQLTYNTQNYSGAGYTEINDSGITGFGKKVLEEMSRVGIAVDLSHVGHNTTMDSIKYSPKPPCFSHVLPASQNASGRNKTDEEIKAIRKRGGIVAASCFGPNMKKGNDSTIDDYVDVLDYYIDLVGVDHVGIGSDASEGHARPSSFLEWCNMDKGYAYQMTAWGSKKVVKPLGKLEEREELAVAMARKGWSEEKIKKVLGLNWIKYFNTVWT</sequence>
<name>A0A8H6BLL9_DEKBR</name>
<keyword evidence="1" id="KW-0224">Dipeptidase</keyword>
<comment type="cofactor">
    <cofactor evidence="1">
        <name>Zn(2+)</name>
        <dbReference type="ChEBI" id="CHEBI:29105"/>
    </cofactor>
</comment>
<comment type="similarity">
    <text evidence="1">Belongs to the metallo-dependent hydrolases superfamily. Peptidase M19 family.</text>
</comment>
<reference evidence="2" key="2">
    <citation type="journal article" name="BMC Genomics">
        <title>New genome assemblies reveal patterns of domestication and adaptation across Brettanomyces (Dekkera) species.</title>
        <authorList>
            <person name="Roach M.J."/>
            <person name="Borneman A.R."/>
        </authorList>
    </citation>
    <scope>NUCLEOTIDE SEQUENCE</scope>
    <source>
        <strain evidence="2">UCD 2041</strain>
    </source>
</reference>
<dbReference type="EMBL" id="CP063136">
    <property type="protein sequence ID" value="QOU21295.1"/>
    <property type="molecule type" value="Genomic_DNA"/>
</dbReference>
<dbReference type="GO" id="GO:0006508">
    <property type="term" value="P:proteolysis"/>
    <property type="evidence" value="ECO:0007669"/>
    <property type="project" value="UniProtKB-KW"/>
</dbReference>
<evidence type="ECO:0000313" key="2">
    <source>
        <dbReference type="EMBL" id="QOU21295.1"/>
    </source>
</evidence>
<dbReference type="Gene3D" id="3.20.20.140">
    <property type="entry name" value="Metal-dependent hydrolases"/>
    <property type="match status" value="1"/>
</dbReference>
<dbReference type="PROSITE" id="PS51365">
    <property type="entry name" value="RENAL_DIPEPTIDASE_2"/>
    <property type="match status" value="1"/>
</dbReference>
<comment type="catalytic activity">
    <reaction evidence="1">
        <text>an L-aminoacyl-L-amino acid + H2O = 2 an L-alpha-amino acid</text>
        <dbReference type="Rhea" id="RHEA:48940"/>
        <dbReference type="ChEBI" id="CHEBI:15377"/>
        <dbReference type="ChEBI" id="CHEBI:59869"/>
        <dbReference type="ChEBI" id="CHEBI:77460"/>
        <dbReference type="EC" id="3.4.13.19"/>
    </reaction>
</comment>
<dbReference type="EC" id="3.4.13.19" evidence="1"/>
<keyword evidence="1" id="KW-0482">Metalloprotease</keyword>
<dbReference type="OrthoDB" id="445695at2759"/>
<dbReference type="PANTHER" id="PTHR10443">
    <property type="entry name" value="MICROSOMAL DIPEPTIDASE"/>
    <property type="match status" value="1"/>
</dbReference>
<evidence type="ECO:0000313" key="3">
    <source>
        <dbReference type="Proteomes" id="UP000663131"/>
    </source>
</evidence>
<accession>A0A8H6BLL9</accession>
<proteinExistence type="inferred from homology"/>
<dbReference type="Proteomes" id="UP000663131">
    <property type="component" value="Chromosome 8"/>
</dbReference>
<dbReference type="GeneID" id="64572941"/>
<reference evidence="2" key="1">
    <citation type="submission" date="2020-10" db="EMBL/GenBank/DDBJ databases">
        <authorList>
            <person name="Palmer J.M."/>
        </authorList>
    </citation>
    <scope>NUCLEOTIDE SEQUENCE</scope>
    <source>
        <strain evidence="2">UCD 2041</strain>
    </source>
</reference>
<dbReference type="GO" id="GO:0046872">
    <property type="term" value="F:metal ion binding"/>
    <property type="evidence" value="ECO:0007669"/>
    <property type="project" value="UniProtKB-UniRule"/>
</dbReference>
<keyword evidence="1" id="KW-0479">Metal-binding</keyword>
<dbReference type="Pfam" id="PF01244">
    <property type="entry name" value="Peptidase_M19"/>
    <property type="match status" value="1"/>
</dbReference>
<evidence type="ECO:0000256" key="1">
    <source>
        <dbReference type="RuleBase" id="RU341113"/>
    </source>
</evidence>
<dbReference type="KEGG" id="bbrx:BRETT_001016"/>
<protein>
    <recommendedName>
        <fullName evidence="1">Dipeptidase</fullName>
        <ecNumber evidence="1">3.4.13.19</ecNumber>
    </recommendedName>
</protein>
<dbReference type="GO" id="GO:0070573">
    <property type="term" value="F:metallodipeptidase activity"/>
    <property type="evidence" value="ECO:0007669"/>
    <property type="project" value="InterPro"/>
</dbReference>
<dbReference type="AlphaFoldDB" id="A0A8H6BLL9"/>
<dbReference type="SUPFAM" id="SSF51556">
    <property type="entry name" value="Metallo-dependent hydrolases"/>
    <property type="match status" value="1"/>
</dbReference>
<gene>
    <name evidence="2" type="ORF">BRETT_001016</name>
</gene>